<dbReference type="InterPro" id="IPR003660">
    <property type="entry name" value="HAMP_dom"/>
</dbReference>
<organism evidence="15 16">
    <name type="scientific">Geovibrio thiophilus</name>
    <dbReference type="NCBI Taxonomy" id="139438"/>
    <lineage>
        <taxon>Bacteria</taxon>
        <taxon>Pseudomonadati</taxon>
        <taxon>Deferribacterota</taxon>
        <taxon>Deferribacteres</taxon>
        <taxon>Deferribacterales</taxon>
        <taxon>Geovibrionaceae</taxon>
        <taxon>Geovibrio</taxon>
    </lineage>
</organism>
<dbReference type="GO" id="GO:0005886">
    <property type="term" value="C:plasma membrane"/>
    <property type="evidence" value="ECO:0007669"/>
    <property type="project" value="UniProtKB-SubCell"/>
</dbReference>
<keyword evidence="7 12" id="KW-0812">Transmembrane</keyword>
<feature type="domain" description="Histidine kinase" evidence="13">
    <location>
        <begin position="405"/>
        <end position="607"/>
    </location>
</feature>
<dbReference type="InterPro" id="IPR036097">
    <property type="entry name" value="HisK_dim/P_sf"/>
</dbReference>
<dbReference type="Pfam" id="PF00672">
    <property type="entry name" value="HAMP"/>
    <property type="match status" value="1"/>
</dbReference>
<dbReference type="Proteomes" id="UP000287502">
    <property type="component" value="Chromosome"/>
</dbReference>
<dbReference type="OrthoDB" id="9781147at2"/>
<feature type="transmembrane region" description="Helical" evidence="12">
    <location>
        <begin position="309"/>
        <end position="328"/>
    </location>
</feature>
<evidence type="ECO:0000256" key="6">
    <source>
        <dbReference type="ARBA" id="ARBA00022679"/>
    </source>
</evidence>
<feature type="domain" description="HAMP" evidence="14">
    <location>
        <begin position="329"/>
        <end position="381"/>
    </location>
</feature>
<dbReference type="SUPFAM" id="SSF47384">
    <property type="entry name" value="Homodimeric domain of signal transducing histidine kinase"/>
    <property type="match status" value="1"/>
</dbReference>
<dbReference type="SUPFAM" id="SSF158472">
    <property type="entry name" value="HAMP domain-like"/>
    <property type="match status" value="1"/>
</dbReference>
<dbReference type="SUPFAM" id="SSF55874">
    <property type="entry name" value="ATPase domain of HSP90 chaperone/DNA topoisomerase II/histidine kinase"/>
    <property type="match status" value="1"/>
</dbReference>
<keyword evidence="16" id="KW-1185">Reference proteome</keyword>
<dbReference type="InterPro" id="IPR004358">
    <property type="entry name" value="Sig_transdc_His_kin-like_C"/>
</dbReference>
<dbReference type="RefSeq" id="WP_128465310.1">
    <property type="nucleotide sequence ID" value="NZ_CP035108.1"/>
</dbReference>
<evidence type="ECO:0000313" key="15">
    <source>
        <dbReference type="EMBL" id="QAR32023.1"/>
    </source>
</evidence>
<dbReference type="AlphaFoldDB" id="A0A3R5XVB5"/>
<dbReference type="SMART" id="SM00388">
    <property type="entry name" value="HisKA"/>
    <property type="match status" value="1"/>
</dbReference>
<dbReference type="Gene3D" id="3.30.450.20">
    <property type="entry name" value="PAS domain"/>
    <property type="match status" value="1"/>
</dbReference>
<evidence type="ECO:0000256" key="2">
    <source>
        <dbReference type="ARBA" id="ARBA00004651"/>
    </source>
</evidence>
<evidence type="ECO:0000259" key="14">
    <source>
        <dbReference type="PROSITE" id="PS50885"/>
    </source>
</evidence>
<dbReference type="EMBL" id="CP035108">
    <property type="protein sequence ID" value="QAR32023.1"/>
    <property type="molecule type" value="Genomic_DNA"/>
</dbReference>
<dbReference type="SMART" id="SM00304">
    <property type="entry name" value="HAMP"/>
    <property type="match status" value="1"/>
</dbReference>
<dbReference type="CDD" id="cd00082">
    <property type="entry name" value="HisKA"/>
    <property type="match status" value="1"/>
</dbReference>
<keyword evidence="12" id="KW-0472">Membrane</keyword>
<evidence type="ECO:0000256" key="4">
    <source>
        <dbReference type="ARBA" id="ARBA00022475"/>
    </source>
</evidence>
<accession>A0A3R5XVB5</accession>
<dbReference type="InterPro" id="IPR050980">
    <property type="entry name" value="2C_sensor_his_kinase"/>
</dbReference>
<dbReference type="InterPro" id="IPR005467">
    <property type="entry name" value="His_kinase_dom"/>
</dbReference>
<evidence type="ECO:0000256" key="10">
    <source>
        <dbReference type="ARBA" id="ARBA00022840"/>
    </source>
</evidence>
<comment type="subcellular location">
    <subcellularLocation>
        <location evidence="2">Cell membrane</location>
        <topology evidence="2">Multi-pass membrane protein</topology>
    </subcellularLocation>
</comment>
<dbReference type="EC" id="2.7.13.3" evidence="3"/>
<dbReference type="Pfam" id="PF02518">
    <property type="entry name" value="HATPase_c"/>
    <property type="match status" value="1"/>
</dbReference>
<dbReference type="Gene3D" id="1.10.287.130">
    <property type="match status" value="1"/>
</dbReference>
<evidence type="ECO:0000259" key="13">
    <source>
        <dbReference type="PROSITE" id="PS50109"/>
    </source>
</evidence>
<sequence>MSKKLAVWISILVTVVLVFSTGVYYSQSQKAVLFEIQKRAAELLRADKRTVSDFLGHIRSVTYGLYTNPVNSRFIFHGEGKERAEALFMDYCNNVREVQAIRLVDREGMIQVFMRECVNLSGEPDYEPIDIASKDFIEDAAALDKPEILFSKFERGFLPDAVSFCPSMIRTVVPYFAGGGHAGYLVVNYWGERLGEVVNRLNRDEGHSFIVEKNKINPERHGIFLFHKNKSYEFANQMQHEHRFQTVYGAEVFDEVVKGLDGIIRLKNGDFLGYTTVYPYEGTDISWKVCTVIDAKYAFRNLRALKTGFMLVLSLSVFLAVLTAFIFAERFLKPLGGLKAALENYGRGNLDYEIKEDYTDELGDIAAKVQEMAVSLRNHIKERETAQKRMELADRLSSLSILSAGVSHELSTPLNSILLAAGLIEKECGSTEEVRAVKTQAERCVGIIASMKRLVADGYDSCAKERLNLKEIVGETVRFMRAGGGVVIETVLEDAYIDGCRTLINQAFLNIAVNAVDAVFPSGKVVFRLFRSGGKVILEAEDNGSGIEPEKLEKIFDPFFTTKSPDKGTGLGLSITHRIITEHGGKISVRSEKGKGTAVRCEFNESSYS</sequence>
<evidence type="ECO:0000313" key="16">
    <source>
        <dbReference type="Proteomes" id="UP000287502"/>
    </source>
</evidence>
<dbReference type="PRINTS" id="PR00344">
    <property type="entry name" value="BCTRLSENSOR"/>
</dbReference>
<dbReference type="Gene3D" id="3.30.565.10">
    <property type="entry name" value="Histidine kinase-like ATPase, C-terminal domain"/>
    <property type="match status" value="1"/>
</dbReference>
<evidence type="ECO:0000256" key="7">
    <source>
        <dbReference type="ARBA" id="ARBA00022692"/>
    </source>
</evidence>
<keyword evidence="10" id="KW-0067">ATP-binding</keyword>
<dbReference type="PROSITE" id="PS50885">
    <property type="entry name" value="HAMP"/>
    <property type="match status" value="1"/>
</dbReference>
<dbReference type="KEGG" id="gtl:EP073_00970"/>
<dbReference type="SUPFAM" id="SSF103190">
    <property type="entry name" value="Sensory domain-like"/>
    <property type="match status" value="1"/>
</dbReference>
<protein>
    <recommendedName>
        <fullName evidence="3">histidine kinase</fullName>
        <ecNumber evidence="3">2.7.13.3</ecNumber>
    </recommendedName>
</protein>
<evidence type="ECO:0000256" key="1">
    <source>
        <dbReference type="ARBA" id="ARBA00000085"/>
    </source>
</evidence>
<evidence type="ECO:0000256" key="3">
    <source>
        <dbReference type="ARBA" id="ARBA00012438"/>
    </source>
</evidence>
<evidence type="ECO:0000256" key="8">
    <source>
        <dbReference type="ARBA" id="ARBA00022741"/>
    </source>
</evidence>
<keyword evidence="11 12" id="KW-1133">Transmembrane helix</keyword>
<keyword evidence="9 15" id="KW-0418">Kinase</keyword>
<dbReference type="CDD" id="cd06225">
    <property type="entry name" value="HAMP"/>
    <property type="match status" value="1"/>
</dbReference>
<evidence type="ECO:0000256" key="5">
    <source>
        <dbReference type="ARBA" id="ARBA00022553"/>
    </source>
</evidence>
<dbReference type="InterPro" id="IPR029151">
    <property type="entry name" value="Sensor-like_sf"/>
</dbReference>
<dbReference type="GO" id="GO:0005524">
    <property type="term" value="F:ATP binding"/>
    <property type="evidence" value="ECO:0007669"/>
    <property type="project" value="UniProtKB-KW"/>
</dbReference>
<keyword evidence="5" id="KW-0597">Phosphoprotein</keyword>
<dbReference type="InterPro" id="IPR003661">
    <property type="entry name" value="HisK_dim/P_dom"/>
</dbReference>
<gene>
    <name evidence="15" type="ORF">EP073_00970</name>
</gene>
<dbReference type="InterPro" id="IPR003594">
    <property type="entry name" value="HATPase_dom"/>
</dbReference>
<dbReference type="Pfam" id="PF00512">
    <property type="entry name" value="HisKA"/>
    <property type="match status" value="1"/>
</dbReference>
<dbReference type="PANTHER" id="PTHR44936:SF10">
    <property type="entry name" value="SENSOR PROTEIN RSTB"/>
    <property type="match status" value="1"/>
</dbReference>
<evidence type="ECO:0000256" key="9">
    <source>
        <dbReference type="ARBA" id="ARBA00022777"/>
    </source>
</evidence>
<comment type="catalytic activity">
    <reaction evidence="1">
        <text>ATP + protein L-histidine = ADP + protein N-phospho-L-histidine.</text>
        <dbReference type="EC" id="2.7.13.3"/>
    </reaction>
</comment>
<dbReference type="Gene3D" id="6.10.340.10">
    <property type="match status" value="1"/>
</dbReference>
<keyword evidence="6" id="KW-0808">Transferase</keyword>
<dbReference type="SMART" id="SM00387">
    <property type="entry name" value="HATPase_c"/>
    <property type="match status" value="1"/>
</dbReference>
<evidence type="ECO:0000256" key="12">
    <source>
        <dbReference type="SAM" id="Phobius"/>
    </source>
</evidence>
<reference evidence="15 16" key="1">
    <citation type="submission" date="2019-01" db="EMBL/GenBank/DDBJ databases">
        <title>Geovibrio thiophilus DSM 11263, complete genome.</title>
        <authorList>
            <person name="Spring S."/>
            <person name="Bunk B."/>
            <person name="Sproer C."/>
        </authorList>
    </citation>
    <scope>NUCLEOTIDE SEQUENCE [LARGE SCALE GENOMIC DNA]</scope>
    <source>
        <strain evidence="15 16">DSM 11263</strain>
    </source>
</reference>
<proteinExistence type="predicted"/>
<keyword evidence="8" id="KW-0547">Nucleotide-binding</keyword>
<keyword evidence="4" id="KW-1003">Cell membrane</keyword>
<dbReference type="GO" id="GO:0000155">
    <property type="term" value="F:phosphorelay sensor kinase activity"/>
    <property type="evidence" value="ECO:0007669"/>
    <property type="project" value="InterPro"/>
</dbReference>
<dbReference type="InterPro" id="IPR036890">
    <property type="entry name" value="HATPase_C_sf"/>
</dbReference>
<evidence type="ECO:0000256" key="11">
    <source>
        <dbReference type="ARBA" id="ARBA00022989"/>
    </source>
</evidence>
<dbReference type="PROSITE" id="PS50109">
    <property type="entry name" value="HIS_KIN"/>
    <property type="match status" value="1"/>
</dbReference>
<feature type="transmembrane region" description="Helical" evidence="12">
    <location>
        <begin position="6"/>
        <end position="25"/>
    </location>
</feature>
<name>A0A3R5XVB5_9BACT</name>
<dbReference type="PANTHER" id="PTHR44936">
    <property type="entry name" value="SENSOR PROTEIN CREC"/>
    <property type="match status" value="1"/>
</dbReference>